<evidence type="ECO:0000256" key="9">
    <source>
        <dbReference type="ARBA" id="ARBA00023157"/>
    </source>
</evidence>
<protein>
    <recommendedName>
        <fullName evidence="13">EGF-like domain-containing protein</fullName>
    </recommendedName>
</protein>
<dbReference type="FunFam" id="2.10.25.10:FF:000139">
    <property type="entry name" value="Fibulin-1"/>
    <property type="match status" value="1"/>
</dbReference>
<feature type="domain" description="EGF-like" evidence="13">
    <location>
        <begin position="1314"/>
        <end position="1354"/>
    </location>
</feature>
<dbReference type="PROSITE" id="PS01187">
    <property type="entry name" value="EGF_CA"/>
    <property type="match status" value="8"/>
</dbReference>
<evidence type="ECO:0000256" key="3">
    <source>
        <dbReference type="ARBA" id="ARBA00022525"/>
    </source>
</evidence>
<reference evidence="14 15" key="1">
    <citation type="journal article" date="2021" name="J. Hered.">
        <title>A chromosome-level genome assembly of the parasitoid wasp, Cotesia glomerata (Hymenoptera: Braconidae).</title>
        <authorList>
            <person name="Pinto B.J."/>
            <person name="Weis J.J."/>
            <person name="Gamble T."/>
            <person name="Ode P.J."/>
            <person name="Paul R."/>
            <person name="Zaspel J.M."/>
        </authorList>
    </citation>
    <scope>NUCLEOTIDE SEQUENCE [LARGE SCALE GENOMIC DNA]</scope>
    <source>
        <strain evidence="14">CgM1</strain>
    </source>
</reference>
<evidence type="ECO:0000256" key="12">
    <source>
        <dbReference type="SAM" id="MobiDB-lite"/>
    </source>
</evidence>
<organism evidence="14 15">
    <name type="scientific">Cotesia glomerata</name>
    <name type="common">Lepidopteran parasitic wasp</name>
    <name type="synonym">Apanteles glomeratus</name>
    <dbReference type="NCBI Taxonomy" id="32391"/>
    <lineage>
        <taxon>Eukaryota</taxon>
        <taxon>Metazoa</taxon>
        <taxon>Ecdysozoa</taxon>
        <taxon>Arthropoda</taxon>
        <taxon>Hexapoda</taxon>
        <taxon>Insecta</taxon>
        <taxon>Pterygota</taxon>
        <taxon>Neoptera</taxon>
        <taxon>Endopterygota</taxon>
        <taxon>Hymenoptera</taxon>
        <taxon>Apocrita</taxon>
        <taxon>Ichneumonoidea</taxon>
        <taxon>Braconidae</taxon>
        <taxon>Microgastrinae</taxon>
        <taxon>Cotesia</taxon>
    </lineage>
</organism>
<keyword evidence="8" id="KW-0106">Calcium</keyword>
<evidence type="ECO:0000256" key="4">
    <source>
        <dbReference type="ARBA" id="ARBA00022530"/>
    </source>
</evidence>
<evidence type="ECO:0000256" key="2">
    <source>
        <dbReference type="ARBA" id="ARBA00006127"/>
    </source>
</evidence>
<dbReference type="InterPro" id="IPR000742">
    <property type="entry name" value="EGF"/>
</dbReference>
<evidence type="ECO:0000313" key="15">
    <source>
        <dbReference type="Proteomes" id="UP000826195"/>
    </source>
</evidence>
<comment type="similarity">
    <text evidence="2">Belongs to the fibulin family.</text>
</comment>
<dbReference type="EMBL" id="JAHXZJ010002237">
    <property type="protein sequence ID" value="KAH0545774.1"/>
    <property type="molecule type" value="Genomic_DNA"/>
</dbReference>
<feature type="compositionally biased region" description="Low complexity" evidence="12">
    <location>
        <begin position="223"/>
        <end position="280"/>
    </location>
</feature>
<dbReference type="FunFam" id="2.10.25.10:FF:000014">
    <property type="entry name" value="Latent-transforming growth factor beta-binding protein 3"/>
    <property type="match status" value="1"/>
</dbReference>
<comment type="caution">
    <text evidence="14">The sequence shown here is derived from an EMBL/GenBank/DDBJ whole genome shotgun (WGS) entry which is preliminary data.</text>
</comment>
<dbReference type="PANTHER" id="PTHR24039">
    <property type="entry name" value="FIBRILLIN-RELATED"/>
    <property type="match status" value="1"/>
</dbReference>
<keyword evidence="9 11" id="KW-1015">Disulfide bond</keyword>
<evidence type="ECO:0000313" key="14">
    <source>
        <dbReference type="EMBL" id="KAH0545774.1"/>
    </source>
</evidence>
<dbReference type="Proteomes" id="UP000826195">
    <property type="component" value="Unassembled WGS sequence"/>
</dbReference>
<dbReference type="Pfam" id="PF12662">
    <property type="entry name" value="cEGF"/>
    <property type="match status" value="2"/>
</dbReference>
<keyword evidence="3" id="KW-0964">Secreted</keyword>
<keyword evidence="6" id="KW-0732">Signal</keyword>
<feature type="domain" description="EGF-like" evidence="13">
    <location>
        <begin position="1270"/>
        <end position="1313"/>
    </location>
</feature>
<dbReference type="FunFam" id="2.10.25.10:FF:000017">
    <property type="entry name" value="latent-transforming growth factor beta-binding protein 4 isoform X1"/>
    <property type="match status" value="1"/>
</dbReference>
<dbReference type="Pfam" id="PF07645">
    <property type="entry name" value="EGF_CA"/>
    <property type="match status" value="15"/>
</dbReference>
<proteinExistence type="inferred from homology"/>
<dbReference type="SUPFAM" id="SSF57184">
    <property type="entry name" value="Growth factor receptor domain"/>
    <property type="match status" value="6"/>
</dbReference>
<evidence type="ECO:0000259" key="13">
    <source>
        <dbReference type="PROSITE" id="PS50026"/>
    </source>
</evidence>
<dbReference type="PROSITE" id="PS01186">
    <property type="entry name" value="EGF_2"/>
    <property type="match status" value="5"/>
</dbReference>
<sequence length="1576" mass="173583">MYYYNQDACPKGTFFCTHTVSCIPQQSLCIEDVHDKYSTYPLRFWYSNSCFAPWLKSNYAQSKSGSPFKKCCDLGTSWAKEGLRCEKFAGPVADVPRAQQALCLEAVDICCNRGNHEISCDKGKKSAREGKACVDGSSGKSRAARALGDYQRDCCEGCKLGILTGSLGQGCALNDFSFGVPWDPAFLECCRETSSTTTPPTTETESTPSLEVTSKSTDDDNSTDATSKTKSTAISSSTTSSDNTSKTKSTAISSSTSSSDTTSKTKSTAISSSSSSSTTDIDFDVMFPDDSTDLTDSSSLTTTSDDGIPTPPLDDICQILKNLLCSHICVPTPGSYYCECPKGYVLLEDQKTCRTDGPINRCESDNPCEHRCTDTGTAVKCECDPGFELAKDGHSCQLKPTEVITSTPKSRDKPKDKKKPRCPPGYRFNASARVCDDVDECLENPCRAREKCENVVGSYICISKKRRFKSKFKGQEAQLDFKESCPPGYVWDKQFQVCSDIDECADQINVLPCPIDTHFCVNTEGSYACHELTESKGCPAGFKLDITRKTCQDVDECLEGLHGCLPEVEECRNTEGAYECDILCRKGYTFSRGLGICVDINECEELNPCPREKSICINLPGTYQCGGRFAEEFEEEKNLEDNEVADDQFETDKIDESYLVNDENKSSNISVSSALIACEPGYQWIDNNCYDLNECTDGPGCQEHERCVNRLGGYDCLPLCSAGWYFDRTSKQCRDVDECLLGRHNCSQDSQVCRNTNGSYVCDEILPCDSGFRRAFNGTCVDIDECIDKLHNCPLHLHQYCVNRVGTFECVTRLPDCTDGYRFSMTSKKCEDIDECSTKSPCDAKQERCVNLPGSYRCDRPNLPIPKRRPACPAGFRYDSKSRQCEDIDECAGQVNLCGAEVCYNQPGGYTCVRAPTPITEPTTQDDSEIQSTVRPDDTKTCSEGFKNVRNRGCLDINECDEVEEACSSNEECVNTIGSYTCNCRIGFRRDNLTQACVDINECQLLENDCLPTQRCDNTLGSYNCVRFLPCGTGYTLNAATEICEDDDECLLGTHDCGEGYHCRNTLGSYRCDRNLRGQTWTTRRPPVTTSTTLAPIKALTTPTAPTIITTTSPRPAPTRPRVTPTRVTPTRLTPTQSSEIQGTAVTSVNTPVIGSRNQPEQHSCPRGFEPGSSGQCIDIDECYGPSNPCARSPLQRCINTVGSYRCVSRVICGAGWTLDSVTSRCVDLDECATGTHECGPDQTCENRQGGYLCSCPAGHALGPNRECIDIDECSMFSGNVCGSGGRCENTVGSYRCVCDTGYEKSSKGTACQDTNECEKSPGICQHNCVNTWGSYRCSCKPGYRLHSDNRSCTDVDECTEFKENNLCVGICDNTPGSYSCRCPEGYRLGSDARTCQDIDECANGRMCREPEEICQNTRGSFRCNKINCPPGYHQDPSRINRCVRSSRYCPSGDLACFRSPAHYSFNFITFVSMFPLPPTSQLELFTMRGTHLPGSVVRFSMAFNEARAPPGVMRATESCFALRRPTPSQAVLVLTRVLPGPQEIELDLSMEIYHNNAFAGSAVAKLFIFVTEYEF</sequence>
<dbReference type="InterPro" id="IPR001881">
    <property type="entry name" value="EGF-like_Ca-bd_dom"/>
</dbReference>
<dbReference type="InterPro" id="IPR009030">
    <property type="entry name" value="Growth_fac_rcpt_cys_sf"/>
</dbReference>
<dbReference type="InterPro" id="IPR018097">
    <property type="entry name" value="EGF_Ca-bd_CS"/>
</dbReference>
<dbReference type="GO" id="GO:0005509">
    <property type="term" value="F:calcium ion binding"/>
    <property type="evidence" value="ECO:0007669"/>
    <property type="project" value="InterPro"/>
</dbReference>
<dbReference type="PROSITE" id="PS50026">
    <property type="entry name" value="EGF_3"/>
    <property type="match status" value="7"/>
</dbReference>
<feature type="compositionally biased region" description="Low complexity" evidence="12">
    <location>
        <begin position="1107"/>
        <end position="1136"/>
    </location>
</feature>
<dbReference type="InterPro" id="IPR049883">
    <property type="entry name" value="NOTCH1_EGF-like"/>
</dbReference>
<feature type="domain" description="EGF-like" evidence="13">
    <location>
        <begin position="956"/>
        <end position="994"/>
    </location>
</feature>
<feature type="region of interest" description="Disordered" evidence="12">
    <location>
        <begin position="1107"/>
        <end position="1140"/>
    </location>
</feature>
<dbReference type="SMART" id="SM00179">
    <property type="entry name" value="EGF_CA"/>
    <property type="match status" value="20"/>
</dbReference>
<dbReference type="Pfam" id="PF22914">
    <property type="entry name" value="Fibulin_C"/>
    <property type="match status" value="1"/>
</dbReference>
<dbReference type="SUPFAM" id="SSF57196">
    <property type="entry name" value="EGF/Laminin"/>
    <property type="match status" value="2"/>
</dbReference>
<keyword evidence="15" id="KW-1185">Reference proteome</keyword>
<dbReference type="PROSITE" id="PS00010">
    <property type="entry name" value="ASX_HYDROXYL"/>
    <property type="match status" value="5"/>
</dbReference>
<name>A0AAV7I1Z7_COTGL</name>
<dbReference type="SMART" id="SM00181">
    <property type="entry name" value="EGF"/>
    <property type="match status" value="16"/>
</dbReference>
<feature type="domain" description="EGF-like" evidence="13">
    <location>
        <begin position="1228"/>
        <end position="1269"/>
    </location>
</feature>
<dbReference type="InterPro" id="IPR055088">
    <property type="entry name" value="Fibulin_C"/>
</dbReference>
<dbReference type="FunFam" id="2.10.25.10:FF:000010">
    <property type="entry name" value="Pro-epidermal growth factor"/>
    <property type="match status" value="2"/>
</dbReference>
<evidence type="ECO:0000256" key="10">
    <source>
        <dbReference type="ARBA" id="ARBA00023180"/>
    </source>
</evidence>
<feature type="domain" description="EGF-like" evidence="13">
    <location>
        <begin position="358"/>
        <end position="397"/>
    </location>
</feature>
<feature type="disulfide bond" evidence="11">
    <location>
        <begin position="362"/>
        <end position="372"/>
    </location>
</feature>
<dbReference type="Gene3D" id="2.10.25.10">
    <property type="entry name" value="Laminin"/>
    <property type="match status" value="20"/>
</dbReference>
<accession>A0AAV7I1Z7</accession>
<evidence type="ECO:0000256" key="6">
    <source>
        <dbReference type="ARBA" id="ARBA00022729"/>
    </source>
</evidence>
<comment type="caution">
    <text evidence="11">Lacks conserved residue(s) required for the propagation of feature annotation.</text>
</comment>
<keyword evidence="5 11" id="KW-0245">EGF-like domain</keyword>
<feature type="domain" description="EGF-like" evidence="13">
    <location>
        <begin position="437"/>
        <end position="478"/>
    </location>
</feature>
<keyword evidence="4" id="KW-0272">Extracellular matrix</keyword>
<dbReference type="Pfam" id="PF14670">
    <property type="entry name" value="FXa_inhibition"/>
    <property type="match status" value="1"/>
</dbReference>
<dbReference type="InterPro" id="IPR026823">
    <property type="entry name" value="cEGF"/>
</dbReference>
<keyword evidence="10" id="KW-0325">Glycoprotein</keyword>
<evidence type="ECO:0000256" key="11">
    <source>
        <dbReference type="PROSITE-ProRule" id="PRU00076"/>
    </source>
</evidence>
<comment type="subcellular location">
    <subcellularLocation>
        <location evidence="1">Secreted</location>
        <location evidence="1">Extracellular space</location>
        <location evidence="1">Extracellular matrix</location>
    </subcellularLocation>
</comment>
<evidence type="ECO:0000256" key="7">
    <source>
        <dbReference type="ARBA" id="ARBA00022737"/>
    </source>
</evidence>
<evidence type="ECO:0000256" key="5">
    <source>
        <dbReference type="ARBA" id="ARBA00022536"/>
    </source>
</evidence>
<dbReference type="FunFam" id="2.10.25.10:FF:000005">
    <property type="entry name" value="Fibrillin 2"/>
    <property type="match status" value="1"/>
</dbReference>
<evidence type="ECO:0000256" key="1">
    <source>
        <dbReference type="ARBA" id="ARBA00004498"/>
    </source>
</evidence>
<feature type="compositionally biased region" description="Low complexity" evidence="12">
    <location>
        <begin position="194"/>
        <end position="215"/>
    </location>
</feature>
<keyword evidence="7" id="KW-0677">Repeat</keyword>
<evidence type="ECO:0000256" key="8">
    <source>
        <dbReference type="ARBA" id="ARBA00022837"/>
    </source>
</evidence>
<dbReference type="CDD" id="cd00054">
    <property type="entry name" value="EGF_CA"/>
    <property type="match status" value="6"/>
</dbReference>
<feature type="region of interest" description="Disordered" evidence="12">
    <location>
        <begin position="194"/>
        <end position="282"/>
    </location>
</feature>
<dbReference type="InterPro" id="IPR000152">
    <property type="entry name" value="EGF-type_Asp/Asn_hydroxyl_site"/>
</dbReference>
<feature type="domain" description="EGF-like" evidence="13">
    <location>
        <begin position="1355"/>
        <end position="1397"/>
    </location>
</feature>
<gene>
    <name evidence="14" type="ORF">KQX54_002955</name>
</gene>
<dbReference type="PANTHER" id="PTHR24039:SF58">
    <property type="entry name" value="EGF-LIKE DOMAIN-CONTAINING PROTEIN"/>
    <property type="match status" value="1"/>
</dbReference>